<keyword evidence="4 6" id="KW-1133">Transmembrane helix</keyword>
<feature type="transmembrane region" description="Helical" evidence="6">
    <location>
        <begin position="158"/>
        <end position="178"/>
    </location>
</feature>
<feature type="transmembrane region" description="Helical" evidence="6">
    <location>
        <begin position="231"/>
        <end position="249"/>
    </location>
</feature>
<keyword evidence="8" id="KW-1185">Reference proteome</keyword>
<dbReference type="InterPro" id="IPR044878">
    <property type="entry name" value="UbiA_sf"/>
</dbReference>
<sequence>MGAIFKLIRFNNLLILAFTQILVAIALVGISPASVDLQQWLPLFFIVLSTVFIAAGGYVINDYYDVKIDYINRPERVTIGSDISRRKAMFFHFIITGLGILIALILSWKTGLIAAFSAFCLWYYSNQLKRMPLIGNLTIAMLTALSLMQVSIYFGQSYLITGIYAVFAFALTVIRELIKDMEDVEGDKMHGCKTVPILWGMRNTKRLLMVFITLFILLMMGWMVSTNNVHLNIYFMGLSLPLILVVIYLLRADTKKHFKNLSLFCKLLMMGGVLSMLMV</sequence>
<dbReference type="GO" id="GO:0016765">
    <property type="term" value="F:transferase activity, transferring alkyl or aryl (other than methyl) groups"/>
    <property type="evidence" value="ECO:0007669"/>
    <property type="project" value="InterPro"/>
</dbReference>
<feature type="transmembrane region" description="Helical" evidence="6">
    <location>
        <begin position="207"/>
        <end position="225"/>
    </location>
</feature>
<dbReference type="GO" id="GO:0016020">
    <property type="term" value="C:membrane"/>
    <property type="evidence" value="ECO:0007669"/>
    <property type="project" value="UniProtKB-SubCell"/>
</dbReference>
<name>A0AAN5AIA3_9BACT</name>
<dbReference type="NCBIfam" id="NF009513">
    <property type="entry name" value="PRK12872.1-3"/>
    <property type="match status" value="1"/>
</dbReference>
<dbReference type="Proteomes" id="UP001310022">
    <property type="component" value="Unassembled WGS sequence"/>
</dbReference>
<dbReference type="Pfam" id="PF01040">
    <property type="entry name" value="UbiA"/>
    <property type="match status" value="1"/>
</dbReference>
<dbReference type="Gene3D" id="1.20.120.1780">
    <property type="entry name" value="UbiA prenyltransferase"/>
    <property type="match status" value="1"/>
</dbReference>
<accession>A0AAN5AIA3</accession>
<reference evidence="7 8" key="1">
    <citation type="submission" date="2021-12" db="EMBL/GenBank/DDBJ databases">
        <title>Genome sequencing of bacteria with rrn-lacking chromosome and rrn-plasmid.</title>
        <authorList>
            <person name="Anda M."/>
            <person name="Iwasaki W."/>
        </authorList>
    </citation>
    <scope>NUCLEOTIDE SEQUENCE [LARGE SCALE GENOMIC DNA]</scope>
    <source>
        <strain evidence="7 8">NBRC 15940</strain>
    </source>
</reference>
<evidence type="ECO:0000256" key="5">
    <source>
        <dbReference type="ARBA" id="ARBA00023136"/>
    </source>
</evidence>
<feature type="transmembrane region" description="Helical" evidence="6">
    <location>
        <begin position="88"/>
        <end position="105"/>
    </location>
</feature>
<keyword evidence="5 6" id="KW-0472">Membrane</keyword>
<dbReference type="CDD" id="cd13961">
    <property type="entry name" value="PT_UbiA_DGGGPS"/>
    <property type="match status" value="1"/>
</dbReference>
<comment type="subcellular location">
    <subcellularLocation>
        <location evidence="1">Membrane</location>
        <topology evidence="1">Multi-pass membrane protein</topology>
    </subcellularLocation>
</comment>
<evidence type="ECO:0000256" key="3">
    <source>
        <dbReference type="ARBA" id="ARBA00022692"/>
    </source>
</evidence>
<dbReference type="PANTHER" id="PTHR42723:SF1">
    <property type="entry name" value="CHLOROPHYLL SYNTHASE, CHLOROPLASTIC"/>
    <property type="match status" value="1"/>
</dbReference>
<keyword evidence="3 6" id="KW-0812">Transmembrane</keyword>
<organism evidence="7 8">
    <name type="scientific">Persicobacter diffluens</name>
    <dbReference type="NCBI Taxonomy" id="981"/>
    <lineage>
        <taxon>Bacteria</taxon>
        <taxon>Pseudomonadati</taxon>
        <taxon>Bacteroidota</taxon>
        <taxon>Cytophagia</taxon>
        <taxon>Cytophagales</taxon>
        <taxon>Persicobacteraceae</taxon>
        <taxon>Persicobacter</taxon>
    </lineage>
</organism>
<dbReference type="RefSeq" id="WP_338236037.1">
    <property type="nucleotide sequence ID" value="NZ_BQKE01000001.1"/>
</dbReference>
<feature type="transmembrane region" description="Helical" evidence="6">
    <location>
        <begin position="12"/>
        <end position="34"/>
    </location>
</feature>
<evidence type="ECO:0000313" key="8">
    <source>
        <dbReference type="Proteomes" id="UP001310022"/>
    </source>
</evidence>
<evidence type="ECO:0000313" key="7">
    <source>
        <dbReference type="EMBL" id="GJM60205.1"/>
    </source>
</evidence>
<dbReference type="AlphaFoldDB" id="A0AAN5AIA3"/>
<protein>
    <submittedName>
        <fullName evidence="7">Ubiquinone biosynthesis protein UbiA</fullName>
    </submittedName>
</protein>
<dbReference type="PANTHER" id="PTHR42723">
    <property type="entry name" value="CHLOROPHYLL SYNTHASE"/>
    <property type="match status" value="1"/>
</dbReference>
<keyword evidence="7" id="KW-0830">Ubiquinone</keyword>
<dbReference type="EMBL" id="BQKE01000001">
    <property type="protein sequence ID" value="GJM60205.1"/>
    <property type="molecule type" value="Genomic_DNA"/>
</dbReference>
<evidence type="ECO:0000256" key="6">
    <source>
        <dbReference type="SAM" id="Phobius"/>
    </source>
</evidence>
<dbReference type="InterPro" id="IPR000537">
    <property type="entry name" value="UbiA_prenyltransferase"/>
</dbReference>
<evidence type="ECO:0000256" key="4">
    <source>
        <dbReference type="ARBA" id="ARBA00022989"/>
    </source>
</evidence>
<comment type="caution">
    <text evidence="7">The sequence shown here is derived from an EMBL/GenBank/DDBJ whole genome shotgun (WGS) entry which is preliminary data.</text>
</comment>
<evidence type="ECO:0000256" key="2">
    <source>
        <dbReference type="ARBA" id="ARBA00022475"/>
    </source>
</evidence>
<proteinExistence type="predicted"/>
<dbReference type="InterPro" id="IPR050475">
    <property type="entry name" value="Prenyltransferase_related"/>
</dbReference>
<gene>
    <name evidence="7" type="ORF">PEDI_07570</name>
</gene>
<evidence type="ECO:0000256" key="1">
    <source>
        <dbReference type="ARBA" id="ARBA00004141"/>
    </source>
</evidence>
<feature type="transmembrane region" description="Helical" evidence="6">
    <location>
        <begin position="40"/>
        <end position="60"/>
    </location>
</feature>
<dbReference type="Gene3D" id="1.10.357.140">
    <property type="entry name" value="UbiA prenyltransferase"/>
    <property type="match status" value="1"/>
</dbReference>
<keyword evidence="2" id="KW-1003">Cell membrane</keyword>